<evidence type="ECO:0000256" key="1">
    <source>
        <dbReference type="SAM" id="SignalP"/>
    </source>
</evidence>
<dbReference type="Proteomes" id="UP000078454">
    <property type="component" value="Unassembled WGS sequence"/>
</dbReference>
<proteinExistence type="predicted"/>
<keyword evidence="1" id="KW-0732">Signal</keyword>
<dbReference type="InterPro" id="IPR001119">
    <property type="entry name" value="SLH_dom"/>
</dbReference>
<evidence type="ECO:0000313" key="4">
    <source>
        <dbReference type="Proteomes" id="UP000078454"/>
    </source>
</evidence>
<feature type="domain" description="SLH" evidence="2">
    <location>
        <begin position="92"/>
        <end position="155"/>
    </location>
</feature>
<feature type="chain" id="PRO_5008278231" description="SLH domain-containing protein" evidence="1">
    <location>
        <begin position="35"/>
        <end position="245"/>
    </location>
</feature>
<dbReference type="Pfam" id="PF00395">
    <property type="entry name" value="SLH"/>
    <property type="match status" value="1"/>
</dbReference>
<dbReference type="OrthoDB" id="5507507at2"/>
<dbReference type="PROSITE" id="PS51272">
    <property type="entry name" value="SLH"/>
    <property type="match status" value="1"/>
</dbReference>
<organism evidence="3 4">
    <name type="scientific">Paenibacillus oryzisoli</name>
    <dbReference type="NCBI Taxonomy" id="1850517"/>
    <lineage>
        <taxon>Bacteria</taxon>
        <taxon>Bacillati</taxon>
        <taxon>Bacillota</taxon>
        <taxon>Bacilli</taxon>
        <taxon>Bacillales</taxon>
        <taxon>Paenibacillaceae</taxon>
        <taxon>Paenibacillus</taxon>
    </lineage>
</organism>
<sequence length="245" mass="25965">MRGFLGKASMVKKMAMTTAGTVLLSTLLVTTAWAADAGVKHTAEADSLNKLQLFQGTDRGYELDQTLTRAQGATMLLRLFGWETTAANAQGLSSPFTDVPATHWAAKSVGFAFSKALVHGVTDVYFAPDASITGEQFLALTLRALGYAEAEPQSASELAATSGLLSADEAQLIAQGAVFRRDEMVAVAYRAIQTKLKGSTRTLLQKLVEDDKAVSAEAAVASGLYKAPSSDPMDQIEDAIRDALK</sequence>
<dbReference type="STRING" id="1850517.A8708_31825"/>
<protein>
    <recommendedName>
        <fullName evidence="2">SLH domain-containing protein</fullName>
    </recommendedName>
</protein>
<accession>A0A198ARL6</accession>
<reference evidence="3 4" key="1">
    <citation type="submission" date="2016-05" db="EMBL/GenBank/DDBJ databases">
        <title>Paenibacillus sp. 1ZS3-15 nov., isolated from the rhizosphere soil.</title>
        <authorList>
            <person name="Zhang X.X."/>
            <person name="Zhang J."/>
        </authorList>
    </citation>
    <scope>NUCLEOTIDE SEQUENCE [LARGE SCALE GENOMIC DNA]</scope>
    <source>
        <strain evidence="3 4">1ZS3-15</strain>
    </source>
</reference>
<dbReference type="EMBL" id="LYPB01000038">
    <property type="protein sequence ID" value="OAS23631.1"/>
    <property type="molecule type" value="Genomic_DNA"/>
</dbReference>
<dbReference type="AlphaFoldDB" id="A0A198ARL6"/>
<feature type="signal peptide" evidence="1">
    <location>
        <begin position="1"/>
        <end position="34"/>
    </location>
</feature>
<keyword evidence="4" id="KW-1185">Reference proteome</keyword>
<comment type="caution">
    <text evidence="3">The sequence shown here is derived from an EMBL/GenBank/DDBJ whole genome shotgun (WGS) entry which is preliminary data.</text>
</comment>
<evidence type="ECO:0000313" key="3">
    <source>
        <dbReference type="EMBL" id="OAS23631.1"/>
    </source>
</evidence>
<evidence type="ECO:0000259" key="2">
    <source>
        <dbReference type="PROSITE" id="PS51272"/>
    </source>
</evidence>
<gene>
    <name evidence="3" type="ORF">A8708_31825</name>
</gene>
<name>A0A198ARL6_9BACL</name>